<dbReference type="GO" id="GO:0006508">
    <property type="term" value="P:proteolysis"/>
    <property type="evidence" value="ECO:0007669"/>
    <property type="project" value="UniProtKB-KW"/>
</dbReference>
<evidence type="ECO:0000256" key="6">
    <source>
        <dbReference type="ARBA" id="ARBA00022989"/>
    </source>
</evidence>
<evidence type="ECO:0000256" key="4">
    <source>
        <dbReference type="ARBA" id="ARBA00022692"/>
    </source>
</evidence>
<reference evidence="11 12" key="1">
    <citation type="submission" date="2024-09" db="EMBL/GenBank/DDBJ databases">
        <authorList>
            <person name="Sun Q."/>
            <person name="Mori K."/>
        </authorList>
    </citation>
    <scope>NUCLEOTIDE SEQUENCE [LARGE SCALE GENOMIC DNA]</scope>
    <source>
        <strain evidence="11 12">CCM 7659</strain>
    </source>
</reference>
<evidence type="ECO:0000256" key="8">
    <source>
        <dbReference type="SAM" id="MobiDB-lite"/>
    </source>
</evidence>
<keyword evidence="6 9" id="KW-1133">Transmembrane helix</keyword>
<evidence type="ECO:0000256" key="5">
    <source>
        <dbReference type="ARBA" id="ARBA00022801"/>
    </source>
</evidence>
<comment type="caution">
    <text evidence="11">The sequence shown here is derived from an EMBL/GenBank/DDBJ whole genome shotgun (WGS) entry which is preliminary data.</text>
</comment>
<dbReference type="EC" id="3.4.21.-" evidence="11"/>
<dbReference type="InterPro" id="IPR022764">
    <property type="entry name" value="Peptidase_S54_rhomboid_dom"/>
</dbReference>
<evidence type="ECO:0000256" key="7">
    <source>
        <dbReference type="ARBA" id="ARBA00023136"/>
    </source>
</evidence>
<gene>
    <name evidence="11" type="ORF">ACFFVD_01395</name>
</gene>
<accession>A0ABV5JL62</accession>
<dbReference type="RefSeq" id="WP_182632611.1">
    <property type="nucleotide sequence ID" value="NZ_JAALDM010000165.1"/>
</dbReference>
<evidence type="ECO:0000259" key="10">
    <source>
        <dbReference type="Pfam" id="PF01694"/>
    </source>
</evidence>
<sequence length="234" mass="24454">MYQDPRLPMTPGGGAAQGPGFGAGAQAPVKQGPRRGPAFILLFCFVGLMWVIEAADQVIVWATSDSNTLDAHGVEPLSTDGLLGIVFQPLLHGDWAHLIGNSIALLILGSIIALSGVKPLISVTVISWITSGVVSWLLGGSGTVHIGASGIVFGYIFYVIVRGFFTRKILHLVVGLLIGIYYGIEALYGLSPMQSGISWQGHLGGAIGGVVAAAGTKRNRKPKQSKQVSAGQRV</sequence>
<name>A0ABV5JL62_9ACTN</name>
<evidence type="ECO:0000256" key="9">
    <source>
        <dbReference type="SAM" id="Phobius"/>
    </source>
</evidence>
<dbReference type="Pfam" id="PF01694">
    <property type="entry name" value="Rhomboid"/>
    <property type="match status" value="1"/>
</dbReference>
<dbReference type="Gene3D" id="1.20.1540.10">
    <property type="entry name" value="Rhomboid-like"/>
    <property type="match status" value="1"/>
</dbReference>
<comment type="subcellular location">
    <subcellularLocation>
        <location evidence="1">Membrane</location>
        <topology evidence="1">Multi-pass membrane protein</topology>
    </subcellularLocation>
</comment>
<dbReference type="GO" id="GO:0008233">
    <property type="term" value="F:peptidase activity"/>
    <property type="evidence" value="ECO:0007669"/>
    <property type="project" value="UniProtKB-KW"/>
</dbReference>
<feature type="domain" description="Peptidase S54 rhomboid" evidence="10">
    <location>
        <begin position="83"/>
        <end position="215"/>
    </location>
</feature>
<dbReference type="Proteomes" id="UP001589700">
    <property type="component" value="Unassembled WGS sequence"/>
</dbReference>
<evidence type="ECO:0000313" key="12">
    <source>
        <dbReference type="Proteomes" id="UP001589700"/>
    </source>
</evidence>
<feature type="transmembrane region" description="Helical" evidence="9">
    <location>
        <begin position="120"/>
        <end position="138"/>
    </location>
</feature>
<dbReference type="PANTHER" id="PTHR43066:SF1">
    <property type="entry name" value="RHOMBOID PROTEIN 2"/>
    <property type="match status" value="1"/>
</dbReference>
<keyword evidence="7 9" id="KW-0472">Membrane</keyword>
<feature type="transmembrane region" description="Helical" evidence="9">
    <location>
        <begin position="95"/>
        <end position="113"/>
    </location>
</feature>
<keyword evidence="4 9" id="KW-0812">Transmembrane</keyword>
<dbReference type="SUPFAM" id="SSF144091">
    <property type="entry name" value="Rhomboid-like"/>
    <property type="match status" value="1"/>
</dbReference>
<dbReference type="EMBL" id="JBHMDY010000001">
    <property type="protein sequence ID" value="MFB9258454.1"/>
    <property type="molecule type" value="Genomic_DNA"/>
</dbReference>
<keyword evidence="3 11" id="KW-0645">Protease</keyword>
<comment type="similarity">
    <text evidence="2">Belongs to the peptidase S54 family.</text>
</comment>
<feature type="transmembrane region" description="Helical" evidence="9">
    <location>
        <begin position="144"/>
        <end position="165"/>
    </location>
</feature>
<protein>
    <submittedName>
        <fullName evidence="11">Rhomboid family intramembrane serine protease</fullName>
        <ecNumber evidence="11">3.4.21.-</ecNumber>
    </submittedName>
</protein>
<keyword evidence="5 11" id="KW-0378">Hydrolase</keyword>
<organism evidence="11 12">
    <name type="scientific">Dietzia aerolata</name>
    <dbReference type="NCBI Taxonomy" id="595984"/>
    <lineage>
        <taxon>Bacteria</taxon>
        <taxon>Bacillati</taxon>
        <taxon>Actinomycetota</taxon>
        <taxon>Actinomycetes</taxon>
        <taxon>Mycobacteriales</taxon>
        <taxon>Dietziaceae</taxon>
        <taxon>Dietzia</taxon>
    </lineage>
</organism>
<evidence type="ECO:0000256" key="3">
    <source>
        <dbReference type="ARBA" id="ARBA00022670"/>
    </source>
</evidence>
<feature type="transmembrane region" description="Helical" evidence="9">
    <location>
        <begin position="197"/>
        <end position="216"/>
    </location>
</feature>
<keyword evidence="12" id="KW-1185">Reference proteome</keyword>
<feature type="transmembrane region" description="Helical" evidence="9">
    <location>
        <begin position="172"/>
        <end position="191"/>
    </location>
</feature>
<feature type="compositionally biased region" description="Gly residues" evidence="8">
    <location>
        <begin position="11"/>
        <end position="23"/>
    </location>
</feature>
<dbReference type="PANTHER" id="PTHR43066">
    <property type="entry name" value="RHOMBOID-RELATED PROTEIN"/>
    <property type="match status" value="1"/>
</dbReference>
<evidence type="ECO:0000256" key="1">
    <source>
        <dbReference type="ARBA" id="ARBA00004141"/>
    </source>
</evidence>
<proteinExistence type="inferred from homology"/>
<evidence type="ECO:0000313" key="11">
    <source>
        <dbReference type="EMBL" id="MFB9258454.1"/>
    </source>
</evidence>
<evidence type="ECO:0000256" key="2">
    <source>
        <dbReference type="ARBA" id="ARBA00009045"/>
    </source>
</evidence>
<feature type="transmembrane region" description="Helical" evidence="9">
    <location>
        <begin position="39"/>
        <end position="62"/>
    </location>
</feature>
<dbReference type="InterPro" id="IPR035952">
    <property type="entry name" value="Rhomboid-like_sf"/>
</dbReference>
<feature type="region of interest" description="Disordered" evidence="8">
    <location>
        <begin position="1"/>
        <end position="29"/>
    </location>
</feature>